<feature type="signal peptide" evidence="5">
    <location>
        <begin position="1"/>
        <end position="46"/>
    </location>
</feature>
<dbReference type="GeneTree" id="ENSGT00940000157572"/>
<dbReference type="SUPFAM" id="SSF52058">
    <property type="entry name" value="L domain-like"/>
    <property type="match status" value="1"/>
</dbReference>
<evidence type="ECO:0000256" key="3">
    <source>
        <dbReference type="SAM" id="MobiDB-lite"/>
    </source>
</evidence>
<dbReference type="Pfam" id="PF13855">
    <property type="entry name" value="LRR_8"/>
    <property type="match status" value="2"/>
</dbReference>
<evidence type="ECO:0000313" key="7">
    <source>
        <dbReference type="Proteomes" id="UP001501920"/>
    </source>
</evidence>
<evidence type="ECO:0000256" key="4">
    <source>
        <dbReference type="SAM" id="Phobius"/>
    </source>
</evidence>
<dbReference type="PANTHER" id="PTHR24366">
    <property type="entry name" value="IG(IMMUNOGLOBULIN) AND LRR(LEUCINE RICH REPEAT) DOMAINS"/>
    <property type="match status" value="1"/>
</dbReference>
<dbReference type="AlphaFoldDB" id="A0AAR2LXW8"/>
<dbReference type="InterPro" id="IPR001611">
    <property type="entry name" value="Leu-rich_rpt"/>
</dbReference>
<evidence type="ECO:0000256" key="1">
    <source>
        <dbReference type="ARBA" id="ARBA00022614"/>
    </source>
</evidence>
<dbReference type="Proteomes" id="UP001501920">
    <property type="component" value="Chromosome 8"/>
</dbReference>
<keyword evidence="4" id="KW-1133">Transmembrane helix</keyword>
<dbReference type="InterPro" id="IPR003591">
    <property type="entry name" value="Leu-rich_rpt_typical-subtyp"/>
</dbReference>
<keyword evidence="7" id="KW-1185">Reference proteome</keyword>
<dbReference type="InterPro" id="IPR032675">
    <property type="entry name" value="LRR_dom_sf"/>
</dbReference>
<accession>A0AAR2LXW8</accession>
<feature type="region of interest" description="Disordered" evidence="3">
    <location>
        <begin position="379"/>
        <end position="403"/>
    </location>
</feature>
<keyword evidence="4" id="KW-0472">Membrane</keyword>
<gene>
    <name evidence="6" type="primary">LRTM2</name>
</gene>
<dbReference type="Gene3D" id="3.80.10.10">
    <property type="entry name" value="Ribonuclease Inhibitor"/>
    <property type="match status" value="2"/>
</dbReference>
<keyword evidence="5" id="KW-0732">Signal</keyword>
<feature type="chain" id="PRO_5043467825" description="LRRCT domain-containing protein" evidence="5">
    <location>
        <begin position="47"/>
        <end position="416"/>
    </location>
</feature>
<reference evidence="6" key="3">
    <citation type="submission" date="2025-09" db="UniProtKB">
        <authorList>
            <consortium name="Ensembl"/>
        </authorList>
    </citation>
    <scope>IDENTIFICATION</scope>
</reference>
<name>A0AAR2LXW8_PYGNA</name>
<sequence>MMSSTKCWTMGQIIIMLCKWAVRTRMNIHVHAALLIVLSWSRPSAGCPSTCTCNSTNSNCTSLDVLISVNSILNQLPSNLTSLTLSANNITMMEPGSFSNLSSLLQLDLSRNHLLTFHPSTFSQLSSLELLDLSSNFLINLPADLFSDLVSLQELVLRDNRLKVLSPKQFQSLTELQHLDLSFNSLATLPPGLLDGPQALAWLSLAGNKLWTLQRSVLEPLTALQHLQLEGNHWNCSCSILPFRHWLEWMLYRGGHVDSIQCSLPPVLQGRDLRRVPMEMFRHCSQPPFSDNRHHSNCFRTAEGFLVSTDPAADCFRQRHRPISVRRAPITVVVAGVVCGIVCVMMVVAATYGCIYAMLVAHQQQELLDKSLQLQQQPLMEEREAEPGEEETAPEEAREKAPECKEWIAFPPEVCV</sequence>
<feature type="transmembrane region" description="Helical" evidence="4">
    <location>
        <begin position="328"/>
        <end position="361"/>
    </location>
</feature>
<protein>
    <recommendedName>
        <fullName evidence="8">LRRCT domain-containing protein</fullName>
    </recommendedName>
</protein>
<reference evidence="6" key="2">
    <citation type="submission" date="2025-08" db="UniProtKB">
        <authorList>
            <consortium name="Ensembl"/>
        </authorList>
    </citation>
    <scope>IDENTIFICATION</scope>
</reference>
<keyword evidence="2" id="KW-0677">Repeat</keyword>
<dbReference type="SMART" id="SM00369">
    <property type="entry name" value="LRR_TYP"/>
    <property type="match status" value="6"/>
</dbReference>
<keyword evidence="4" id="KW-0812">Transmembrane</keyword>
<evidence type="ECO:0000313" key="6">
    <source>
        <dbReference type="Ensembl" id="ENSPNAP00000079492.1"/>
    </source>
</evidence>
<reference evidence="6 7" key="1">
    <citation type="submission" date="2020-10" db="EMBL/GenBank/DDBJ databases">
        <title>Pygocentrus nattereri (red-bellied piranha) genome, fPygNat1, primary haplotype.</title>
        <authorList>
            <person name="Myers G."/>
            <person name="Meyer A."/>
            <person name="Karagic N."/>
            <person name="Pippel M."/>
            <person name="Winkler S."/>
            <person name="Tracey A."/>
            <person name="Wood J."/>
            <person name="Formenti G."/>
            <person name="Howe K."/>
            <person name="Fedrigo O."/>
            <person name="Jarvis E.D."/>
        </authorList>
    </citation>
    <scope>NUCLEOTIDE SEQUENCE [LARGE SCALE GENOMIC DNA]</scope>
</reference>
<evidence type="ECO:0000256" key="2">
    <source>
        <dbReference type="ARBA" id="ARBA00022737"/>
    </source>
</evidence>
<dbReference type="Pfam" id="PF00560">
    <property type="entry name" value="LRR_1"/>
    <property type="match status" value="1"/>
</dbReference>
<keyword evidence="1" id="KW-0433">Leucine-rich repeat</keyword>
<dbReference type="Ensembl" id="ENSPNAT00000042429.1">
    <property type="protein sequence ID" value="ENSPNAP00000079492.1"/>
    <property type="gene ID" value="ENSPNAG00000037519.1"/>
</dbReference>
<organism evidence="6 7">
    <name type="scientific">Pygocentrus nattereri</name>
    <name type="common">Red-bellied piranha</name>
    <dbReference type="NCBI Taxonomy" id="42514"/>
    <lineage>
        <taxon>Eukaryota</taxon>
        <taxon>Metazoa</taxon>
        <taxon>Chordata</taxon>
        <taxon>Craniata</taxon>
        <taxon>Vertebrata</taxon>
        <taxon>Euteleostomi</taxon>
        <taxon>Actinopterygii</taxon>
        <taxon>Neopterygii</taxon>
        <taxon>Teleostei</taxon>
        <taxon>Ostariophysi</taxon>
        <taxon>Characiformes</taxon>
        <taxon>Characoidei</taxon>
        <taxon>Pygocentrus</taxon>
    </lineage>
</organism>
<proteinExistence type="predicted"/>
<evidence type="ECO:0008006" key="8">
    <source>
        <dbReference type="Google" id="ProtNLM"/>
    </source>
</evidence>
<evidence type="ECO:0000256" key="5">
    <source>
        <dbReference type="SAM" id="SignalP"/>
    </source>
</evidence>